<reference evidence="1 2" key="1">
    <citation type="submission" date="2020-02" db="EMBL/GenBank/DDBJ databases">
        <title>Genome sequencing for Draconibacterium sp. strain M1.</title>
        <authorList>
            <person name="Park S.-J."/>
        </authorList>
    </citation>
    <scope>NUCLEOTIDE SEQUENCE [LARGE SCALE GENOMIC DNA]</scope>
    <source>
        <strain evidence="1 2">M1</strain>
    </source>
</reference>
<dbReference type="Gene3D" id="2.130.10.10">
    <property type="entry name" value="YVTN repeat-like/Quinoprotein amine dehydrogenase"/>
    <property type="match status" value="1"/>
</dbReference>
<protein>
    <recommendedName>
        <fullName evidence="3">Two component regulator propeller</fullName>
    </recommendedName>
</protein>
<evidence type="ECO:0000313" key="1">
    <source>
        <dbReference type="EMBL" id="QIA06319.1"/>
    </source>
</evidence>
<dbReference type="RefSeq" id="WP_163344237.1">
    <property type="nucleotide sequence ID" value="NZ_CP048409.1"/>
</dbReference>
<keyword evidence="2" id="KW-1185">Reference proteome</keyword>
<dbReference type="EMBL" id="CP048409">
    <property type="protein sequence ID" value="QIA06319.1"/>
    <property type="molecule type" value="Genomic_DNA"/>
</dbReference>
<evidence type="ECO:0000313" key="2">
    <source>
        <dbReference type="Proteomes" id="UP000474630"/>
    </source>
</evidence>
<dbReference type="KEGG" id="drc:G0Q07_00585"/>
<accession>A0A6C0R859</accession>
<name>A0A6C0R859_9BACT</name>
<evidence type="ECO:0008006" key="3">
    <source>
        <dbReference type="Google" id="ProtNLM"/>
    </source>
</evidence>
<dbReference type="InterPro" id="IPR015943">
    <property type="entry name" value="WD40/YVTN_repeat-like_dom_sf"/>
</dbReference>
<sequence>MPKVANIKSILFFIYSFIFWLLLVQTAPAHSQEATKEFSYKHYTVQDGLAQMQVMSMFIDSKGYLWCTTKAGLSRFDGYRFKNYPKAILPGFDLTLIGETRDQQLLLFGSHSFANLAGDSILTRNYPDGKKVLLR</sequence>
<organism evidence="1 2">
    <name type="scientific">Draconibacterium halophilum</name>
    <dbReference type="NCBI Taxonomy" id="2706887"/>
    <lineage>
        <taxon>Bacteria</taxon>
        <taxon>Pseudomonadati</taxon>
        <taxon>Bacteroidota</taxon>
        <taxon>Bacteroidia</taxon>
        <taxon>Marinilabiliales</taxon>
        <taxon>Prolixibacteraceae</taxon>
        <taxon>Draconibacterium</taxon>
    </lineage>
</organism>
<dbReference type="Proteomes" id="UP000474630">
    <property type="component" value="Chromosome"/>
</dbReference>
<proteinExistence type="predicted"/>
<gene>
    <name evidence="1" type="ORF">G0Q07_00585</name>
</gene>
<dbReference type="AlphaFoldDB" id="A0A6C0R859"/>